<evidence type="ECO:0000256" key="1">
    <source>
        <dbReference type="SAM" id="Coils"/>
    </source>
</evidence>
<reference evidence="2" key="1">
    <citation type="journal article" date="2020" name="Ecol. Evol.">
        <title>Genome structure and content of the rice root-knot nematode (Meloidogyne graminicola).</title>
        <authorList>
            <person name="Phan N.T."/>
            <person name="Danchin E.G.J."/>
            <person name="Klopp C."/>
            <person name="Perfus-Barbeoch L."/>
            <person name="Kozlowski D.K."/>
            <person name="Koutsovoulos G.D."/>
            <person name="Lopez-Roques C."/>
            <person name="Bouchez O."/>
            <person name="Zahm M."/>
            <person name="Besnard G."/>
            <person name="Bellafiore S."/>
        </authorList>
    </citation>
    <scope>NUCLEOTIDE SEQUENCE</scope>
    <source>
        <strain evidence="2">VN-18</strain>
    </source>
</reference>
<evidence type="ECO:0000313" key="3">
    <source>
        <dbReference type="Proteomes" id="UP000605970"/>
    </source>
</evidence>
<sequence>MELLSDEMDETGGEWVINAGDFARKEIEAFRNNLMKKQQQQKKVELFKKKKKEEENKLNIKEEVEEQKQKQFLLKNEKKWIENLEAFGKWLTIVEKEVDLLEQQPLDIEFNKCQTLLVQLRDNCLEHFRLVSKLKSHNFNCEQQSKIAIDQCKRYQNLIEKFEKMQLPSTHLVPILKTLTTFESTDSSIEFRQRIASQLSLASTSSSIGFSSDLDSDLASVNSEVIVAEAINLINNSKEEVKEKEEEEENKLNYLNNIINKLNNNILKEENILIENIEKEIKLILISIDHLHSHYYSTPKPLEIAREDVKLIKLFASKVTEQKLQLYQLATFTKNEKLKQNLFKLVSTFKKRKEFTQTFPQKFNNRN</sequence>
<dbReference type="Proteomes" id="UP000605970">
    <property type="component" value="Unassembled WGS sequence"/>
</dbReference>
<gene>
    <name evidence="2" type="ORF">Mgra_00006038</name>
</gene>
<feature type="coiled-coil region" evidence="1">
    <location>
        <begin position="36"/>
        <end position="71"/>
    </location>
</feature>
<dbReference type="EMBL" id="JABEBT010000055">
    <property type="protein sequence ID" value="KAF7634589.1"/>
    <property type="molecule type" value="Genomic_DNA"/>
</dbReference>
<accession>A0A8S9ZMB3</accession>
<keyword evidence="3" id="KW-1185">Reference proteome</keyword>
<keyword evidence="1" id="KW-0175">Coiled coil</keyword>
<protein>
    <submittedName>
        <fullName evidence="2">Uncharacterized protein</fullName>
    </submittedName>
</protein>
<feature type="coiled-coil region" evidence="1">
    <location>
        <begin position="227"/>
        <end position="265"/>
    </location>
</feature>
<organism evidence="2 3">
    <name type="scientific">Meloidogyne graminicola</name>
    <dbReference type="NCBI Taxonomy" id="189291"/>
    <lineage>
        <taxon>Eukaryota</taxon>
        <taxon>Metazoa</taxon>
        <taxon>Ecdysozoa</taxon>
        <taxon>Nematoda</taxon>
        <taxon>Chromadorea</taxon>
        <taxon>Rhabditida</taxon>
        <taxon>Tylenchina</taxon>
        <taxon>Tylenchomorpha</taxon>
        <taxon>Tylenchoidea</taxon>
        <taxon>Meloidogynidae</taxon>
        <taxon>Meloidogyninae</taxon>
        <taxon>Meloidogyne</taxon>
    </lineage>
</organism>
<name>A0A8S9ZMB3_9BILA</name>
<evidence type="ECO:0000313" key="2">
    <source>
        <dbReference type="EMBL" id="KAF7634589.1"/>
    </source>
</evidence>
<comment type="caution">
    <text evidence="2">The sequence shown here is derived from an EMBL/GenBank/DDBJ whole genome shotgun (WGS) entry which is preliminary data.</text>
</comment>
<dbReference type="OrthoDB" id="5903119at2759"/>
<proteinExistence type="predicted"/>
<dbReference type="AlphaFoldDB" id="A0A8S9ZMB3"/>